<keyword evidence="9" id="KW-1185">Reference proteome</keyword>
<feature type="transmembrane region" description="Helical" evidence="7">
    <location>
        <begin position="405"/>
        <end position="428"/>
    </location>
</feature>
<accession>A0AA38HV44</accession>
<dbReference type="Proteomes" id="UP001168821">
    <property type="component" value="Unassembled WGS sequence"/>
</dbReference>
<organism evidence="8 9">
    <name type="scientific">Zophobas morio</name>
    <dbReference type="NCBI Taxonomy" id="2755281"/>
    <lineage>
        <taxon>Eukaryota</taxon>
        <taxon>Metazoa</taxon>
        <taxon>Ecdysozoa</taxon>
        <taxon>Arthropoda</taxon>
        <taxon>Hexapoda</taxon>
        <taxon>Insecta</taxon>
        <taxon>Pterygota</taxon>
        <taxon>Neoptera</taxon>
        <taxon>Endopterygota</taxon>
        <taxon>Coleoptera</taxon>
        <taxon>Polyphaga</taxon>
        <taxon>Cucujiformia</taxon>
        <taxon>Tenebrionidae</taxon>
        <taxon>Zophobas</taxon>
    </lineage>
</organism>
<evidence type="ECO:0000313" key="8">
    <source>
        <dbReference type="EMBL" id="KAJ3643532.1"/>
    </source>
</evidence>
<keyword evidence="3" id="KW-0813">Transport</keyword>
<dbReference type="PIRSF" id="PIRSF016379">
    <property type="entry name" value="ENT"/>
    <property type="match status" value="1"/>
</dbReference>
<feature type="transmembrane region" description="Helical" evidence="7">
    <location>
        <begin position="207"/>
        <end position="231"/>
    </location>
</feature>
<gene>
    <name evidence="8" type="ORF">Zmor_026236</name>
</gene>
<feature type="transmembrane region" description="Helical" evidence="7">
    <location>
        <begin position="263"/>
        <end position="283"/>
    </location>
</feature>
<dbReference type="InterPro" id="IPR002259">
    <property type="entry name" value="Eqnu_transpt"/>
</dbReference>
<dbReference type="GO" id="GO:0005886">
    <property type="term" value="C:plasma membrane"/>
    <property type="evidence" value="ECO:0007669"/>
    <property type="project" value="TreeGrafter"/>
</dbReference>
<feature type="transmembrane region" description="Helical" evidence="7">
    <location>
        <begin position="303"/>
        <end position="320"/>
    </location>
</feature>
<feature type="transmembrane region" description="Helical" evidence="7">
    <location>
        <begin position="112"/>
        <end position="132"/>
    </location>
</feature>
<keyword evidence="6 7" id="KW-0472">Membrane</keyword>
<comment type="similarity">
    <text evidence="2">Belongs to the SLC29A/ENT transporter (TC 2.A.57) family.</text>
</comment>
<evidence type="ECO:0000256" key="4">
    <source>
        <dbReference type="ARBA" id="ARBA00022692"/>
    </source>
</evidence>
<reference evidence="8" key="1">
    <citation type="journal article" date="2023" name="G3 (Bethesda)">
        <title>Whole genome assemblies of Zophobas morio and Tenebrio molitor.</title>
        <authorList>
            <person name="Kaur S."/>
            <person name="Stinson S.A."/>
            <person name="diCenzo G.C."/>
        </authorList>
    </citation>
    <scope>NUCLEOTIDE SEQUENCE</scope>
    <source>
        <strain evidence="8">QUZm001</strain>
    </source>
</reference>
<evidence type="ECO:0000256" key="3">
    <source>
        <dbReference type="ARBA" id="ARBA00022448"/>
    </source>
</evidence>
<evidence type="ECO:0008006" key="10">
    <source>
        <dbReference type="Google" id="ProtNLM"/>
    </source>
</evidence>
<dbReference type="AlphaFoldDB" id="A0AA38HV44"/>
<comment type="caution">
    <text evidence="8">The sequence shown here is derived from an EMBL/GenBank/DDBJ whole genome shotgun (WGS) entry which is preliminary data.</text>
</comment>
<dbReference type="PANTHER" id="PTHR10332">
    <property type="entry name" value="EQUILIBRATIVE NUCLEOSIDE TRANSPORTER"/>
    <property type="match status" value="1"/>
</dbReference>
<feature type="transmembrane region" description="Helical" evidence="7">
    <location>
        <begin position="138"/>
        <end position="162"/>
    </location>
</feature>
<name>A0AA38HV44_9CUCU</name>
<dbReference type="EMBL" id="JALNTZ010000008">
    <property type="protein sequence ID" value="KAJ3643532.1"/>
    <property type="molecule type" value="Genomic_DNA"/>
</dbReference>
<proteinExistence type="inferred from homology"/>
<dbReference type="PRINTS" id="PR01130">
    <property type="entry name" value="DERENTRNSPRT"/>
</dbReference>
<evidence type="ECO:0000256" key="7">
    <source>
        <dbReference type="SAM" id="Phobius"/>
    </source>
</evidence>
<protein>
    <recommendedName>
        <fullName evidence="10">Equilibrative nucleoside transporter 3</fullName>
    </recommendedName>
</protein>
<feature type="transmembrane region" description="Helical" evidence="7">
    <location>
        <begin position="35"/>
        <end position="58"/>
    </location>
</feature>
<feature type="transmembrane region" description="Helical" evidence="7">
    <location>
        <begin position="371"/>
        <end position="393"/>
    </location>
</feature>
<sequence>MTRQREEDHGAIERMIEEQFDPPLNDRFYTTYMMFYCLGTASLLPTNFFTTATDYWMYKFRDPTNEFYTSENRTTLQAEFVSDYSIVTHISNIVFIVLTLIFIKKVSMVKRIVAALCGSMIMFFLTCVFVQVNTDSWQLGFFITTLVIAFILTGLCAMFTATLFEMVARFPPRYVIPIVSGYSVCGVFAAALQIICLSLEASSNTTGLTYFTIGMFFIVLTLTAFVASLLTSQFFRTNLRKEVEESMKTKVTKRAIFSLINKLKFYLISMFIVLGCSIMIHPAVTSLVVSIEKGNGNKWNDVFFVPVITFFVYFVVDYIGRELAAVVKKPSNGIVILIVSCCRIAFVPMLMLCNAQPRSHMPVVFDKDYVYIIFIVIFSFTNGYLVNLCVIQVPTVTTKEEKELSMLIIMVFMLSALGICSLLSPAMVKAL</sequence>
<evidence type="ECO:0000256" key="2">
    <source>
        <dbReference type="ARBA" id="ARBA00007965"/>
    </source>
</evidence>
<feature type="transmembrane region" description="Helical" evidence="7">
    <location>
        <begin position="174"/>
        <end position="195"/>
    </location>
</feature>
<comment type="subcellular location">
    <subcellularLocation>
        <location evidence="1">Membrane</location>
        <topology evidence="1">Multi-pass membrane protein</topology>
    </subcellularLocation>
</comment>
<dbReference type="Pfam" id="PF01733">
    <property type="entry name" value="Nucleoside_tran"/>
    <property type="match status" value="1"/>
</dbReference>
<evidence type="ECO:0000256" key="5">
    <source>
        <dbReference type="ARBA" id="ARBA00022989"/>
    </source>
</evidence>
<dbReference type="GO" id="GO:0005337">
    <property type="term" value="F:nucleoside transmembrane transporter activity"/>
    <property type="evidence" value="ECO:0007669"/>
    <property type="project" value="InterPro"/>
</dbReference>
<evidence type="ECO:0000256" key="6">
    <source>
        <dbReference type="ARBA" id="ARBA00023136"/>
    </source>
</evidence>
<dbReference type="PANTHER" id="PTHR10332:SF88">
    <property type="entry name" value="EQUILIBRATIVE NUCLEOSIDE TRANSPORTER 1, ISOFORM A"/>
    <property type="match status" value="1"/>
</dbReference>
<keyword evidence="4 7" id="KW-0812">Transmembrane</keyword>
<keyword evidence="5 7" id="KW-1133">Transmembrane helix</keyword>
<evidence type="ECO:0000256" key="1">
    <source>
        <dbReference type="ARBA" id="ARBA00004141"/>
    </source>
</evidence>
<feature type="transmembrane region" description="Helical" evidence="7">
    <location>
        <begin position="332"/>
        <end position="351"/>
    </location>
</feature>
<evidence type="ECO:0000313" key="9">
    <source>
        <dbReference type="Proteomes" id="UP001168821"/>
    </source>
</evidence>
<feature type="transmembrane region" description="Helical" evidence="7">
    <location>
        <begin position="84"/>
        <end position="103"/>
    </location>
</feature>